<dbReference type="RefSeq" id="WP_118042786.1">
    <property type="nucleotide sequence ID" value="NZ_BQNJ01000001.1"/>
</dbReference>
<evidence type="ECO:0000256" key="3">
    <source>
        <dbReference type="SAM" id="MobiDB-lite"/>
    </source>
</evidence>
<evidence type="ECO:0000256" key="2">
    <source>
        <dbReference type="ARBA" id="ARBA00023277"/>
    </source>
</evidence>
<organism evidence="5 6">
    <name type="scientific">Hungatella hathewayi</name>
    <dbReference type="NCBI Taxonomy" id="154046"/>
    <lineage>
        <taxon>Bacteria</taxon>
        <taxon>Bacillati</taxon>
        <taxon>Bacillota</taxon>
        <taxon>Clostridia</taxon>
        <taxon>Lachnospirales</taxon>
        <taxon>Lachnospiraceae</taxon>
        <taxon>Hungatella</taxon>
    </lineage>
</organism>
<evidence type="ECO:0000256" key="1">
    <source>
        <dbReference type="ARBA" id="ARBA00023235"/>
    </source>
</evidence>
<protein>
    <submittedName>
        <fullName evidence="5">Fucose isomerase</fullName>
    </submittedName>
</protein>
<comment type="caution">
    <text evidence="5">The sequence shown here is derived from an EMBL/GenBank/DDBJ whole genome shotgun (WGS) entry which is preliminary data.</text>
</comment>
<dbReference type="InterPro" id="IPR009015">
    <property type="entry name" value="Fucose_isomerase_N/cen_sf"/>
</dbReference>
<reference evidence="5" key="1">
    <citation type="submission" date="2022-01" db="EMBL/GenBank/DDBJ databases">
        <title>Novel bile acid biosynthetic pathways are enriched in the microbiome of centenarians.</title>
        <authorList>
            <person name="Sato Y."/>
            <person name="Atarashi K."/>
            <person name="Plichta R.D."/>
            <person name="Arai Y."/>
            <person name="Sasajima S."/>
            <person name="Kearney M.S."/>
            <person name="Suda W."/>
            <person name="Takeshita K."/>
            <person name="Sasaki T."/>
            <person name="Okamoto S."/>
            <person name="Skelly N.A."/>
            <person name="Okamura Y."/>
            <person name="Vlamakis H."/>
            <person name="Li Y."/>
            <person name="Tanoue T."/>
            <person name="Takei H."/>
            <person name="Nittono H."/>
            <person name="Narushima S."/>
            <person name="Irie J."/>
            <person name="Itoh H."/>
            <person name="Moriya K."/>
            <person name="Sugiura Y."/>
            <person name="Suematsu M."/>
            <person name="Moritoki N."/>
            <person name="Shibata S."/>
            <person name="Littman R.D."/>
            <person name="Fischbach A.M."/>
            <person name="Uwamino Y."/>
            <person name="Inoue T."/>
            <person name="Honda A."/>
            <person name="Hattori M."/>
            <person name="Murai T."/>
            <person name="Xavier J.R."/>
            <person name="Hirose N."/>
            <person name="Honda K."/>
        </authorList>
    </citation>
    <scope>NUCLEOTIDE SEQUENCE</scope>
    <source>
        <strain evidence="5">CE91-St55</strain>
    </source>
</reference>
<evidence type="ECO:0000259" key="4">
    <source>
        <dbReference type="Pfam" id="PF02952"/>
    </source>
</evidence>
<gene>
    <name evidence="5" type="ORF">CE91St55_35720</name>
</gene>
<proteinExistence type="predicted"/>
<dbReference type="GO" id="GO:0008736">
    <property type="term" value="F:L-fucose isomerase activity"/>
    <property type="evidence" value="ECO:0007669"/>
    <property type="project" value="InterPro"/>
</dbReference>
<keyword evidence="2" id="KW-0119">Carbohydrate metabolism</keyword>
<keyword evidence="1 5" id="KW-0413">Isomerase</keyword>
<sequence length="496" mass="55012">MIRYTQDRTVVLGYVPVRRDMFPSGPASELKSRVKARFDEMAEKCGDVELVTIDDTVEGGMLWDLRDADRVVELFRAKKVDAIAFPHCNFGQEEVVAKVAAEIGKPVLLWGPRDPSPETDKSGKTGPRDFDTQCGMFATSRALKRYHVPYTYIENCWLDSPVLDQGFDDFIRVVSVVKAFRGMRIAQIGSRPRQFLSVKVNESELLSKFGIEIVPIWPEEVKRMIEKLKRGLPPSPEGCELPMGQLPLPPLKGLLPDPRIASVAAEIESSVDWSAVGHGAVETMAYLEVAIMDLAKIHQCQAAAVDCWGFSQDAYGIPSCFVLGELFDRGLPAACETDIHAAIGAVLLQAASRYSSPAFIADVTIRHPEDDNAELLWHCGPFAKSLVKKGVIPAVKECKGMYEIEGGPLTVVRFDQDDGNYLLLADEGEGTDGPKTTGNYVWFKVNDWVKWEKKLMYGPYIHHVSGIHGHFAKVLKEACKYLGPVTHDSVEPVEEM</sequence>
<evidence type="ECO:0000313" key="5">
    <source>
        <dbReference type="EMBL" id="GKH01591.1"/>
    </source>
</evidence>
<name>A0AA37JH80_9FIRM</name>
<dbReference type="GO" id="GO:0006004">
    <property type="term" value="P:fucose metabolic process"/>
    <property type="evidence" value="ECO:0007669"/>
    <property type="project" value="InterPro"/>
</dbReference>
<evidence type="ECO:0000313" key="6">
    <source>
        <dbReference type="Proteomes" id="UP001055091"/>
    </source>
</evidence>
<feature type="domain" description="L-fucose isomerase C-terminal" evidence="4">
    <location>
        <begin position="404"/>
        <end position="483"/>
    </location>
</feature>
<feature type="compositionally biased region" description="Basic and acidic residues" evidence="3">
    <location>
        <begin position="115"/>
        <end position="129"/>
    </location>
</feature>
<feature type="region of interest" description="Disordered" evidence="3">
    <location>
        <begin position="110"/>
        <end position="129"/>
    </location>
</feature>
<dbReference type="SUPFAM" id="SSF53743">
    <property type="entry name" value="FucI/AraA N-terminal and middle domains"/>
    <property type="match status" value="2"/>
</dbReference>
<dbReference type="GO" id="GO:0005737">
    <property type="term" value="C:cytoplasm"/>
    <property type="evidence" value="ECO:0007669"/>
    <property type="project" value="InterPro"/>
</dbReference>
<accession>A0AA37JH80</accession>
<dbReference type="EMBL" id="BQNJ01000001">
    <property type="protein sequence ID" value="GKH01591.1"/>
    <property type="molecule type" value="Genomic_DNA"/>
</dbReference>
<dbReference type="PANTHER" id="PTHR36120:SF1">
    <property type="entry name" value="L-FUCOSE ISOMERASE C-TERMINAL DOMAIN-CONTAINING PROTEIN"/>
    <property type="match status" value="1"/>
</dbReference>
<dbReference type="Pfam" id="PF02952">
    <property type="entry name" value="Fucose_iso_C"/>
    <property type="match status" value="1"/>
</dbReference>
<dbReference type="Proteomes" id="UP001055091">
    <property type="component" value="Unassembled WGS sequence"/>
</dbReference>
<dbReference type="InterPro" id="IPR015888">
    <property type="entry name" value="Fuc_isomerase_C"/>
</dbReference>
<dbReference type="AlphaFoldDB" id="A0AA37JH80"/>
<dbReference type="PANTHER" id="PTHR36120">
    <property type="entry name" value="FUCOSE ISOMERASE"/>
    <property type="match status" value="1"/>
</dbReference>